<keyword evidence="12" id="KW-1185">Reference proteome</keyword>
<evidence type="ECO:0000313" key="12">
    <source>
        <dbReference type="Proteomes" id="UP000266861"/>
    </source>
</evidence>
<keyword evidence="8 10" id="KW-0496">Mitochondrion</keyword>
<dbReference type="EMBL" id="PQFF01000329">
    <property type="protein sequence ID" value="RHZ59515.1"/>
    <property type="molecule type" value="Genomic_DNA"/>
</dbReference>
<evidence type="ECO:0000256" key="10">
    <source>
        <dbReference type="RuleBase" id="RU368123"/>
    </source>
</evidence>
<comment type="similarity">
    <text evidence="3 10">Belongs to the cytochrome c oxidase VIIc family.</text>
</comment>
<dbReference type="STRING" id="1348612.A0A397H8T9"/>
<comment type="function">
    <text evidence="10">Component of the cytochrome c oxidase, the last enzyme in the mitochondrial electron transport chain which drives oxidative phosphorylation. The respiratory chain contains 3 multisubunit complexes succinate dehydrogenase (complex II, CII), ubiquinol-cytochrome c oxidoreductase (cytochrome b-c1 complex, complex III, CIII) and cytochrome c oxidase (complex IV, CIV), that cooperate to transfer electrons derived from NADH and succinate to molecular oxygen, creating an electrochemical gradient over the inner membrane that drives transmembrane transport and the ATP synthase. Cytochrome c oxidase is the component of the respiratory chain that catalyzes the reduction of oxygen to water. Electrons originating from reduced cytochrome c in the intermembrane space (IMS) are transferred via the dinuclear copper A center (CU(A)) of subunit 2 and heme A of subunit 1 to the active site in subunit 1, a binuclear center (BNC) formed by heme A3 and copper B (CU(B)). The BNC reduces molecular oxygen to 2 water molecules using 4 electrons from cytochrome c in the IMS and 4 protons from the mitochondrial matrix.</text>
</comment>
<evidence type="ECO:0000256" key="2">
    <source>
        <dbReference type="ARBA" id="ARBA00004673"/>
    </source>
</evidence>
<comment type="subunit">
    <text evidence="10">Component of the cytochrome c oxidase (complex IV, CIV), a multisubunit enzyme composed of a catalytic core of 3 subunits and several supernumerary subunits. The complex exists as a monomer or a dimer and forms supercomplexes (SCs) in the inner mitochondrial membrane with ubiquinol-cytochrome c oxidoreductase (cytochrome b-c1 complex, complex III, CIII).</text>
</comment>
<sequence length="86" mass="9723">MYSSVFPRSVLLTRAIAKRPLLRSGSSYHWENVDGSHIPFSTKSKTGVAVRMTLYCGLGFAIPFIAMWWQFHKVGKPLYRPGPPPE</sequence>
<evidence type="ECO:0000256" key="7">
    <source>
        <dbReference type="ARBA" id="ARBA00022989"/>
    </source>
</evidence>
<reference evidence="11 12" key="1">
    <citation type="submission" date="2018-08" db="EMBL/GenBank/DDBJ databases">
        <title>Genome and evolution of the arbuscular mycorrhizal fungus Diversispora epigaea (formerly Glomus versiforme) and its bacterial endosymbionts.</title>
        <authorList>
            <person name="Sun X."/>
            <person name="Fei Z."/>
            <person name="Harrison M."/>
        </authorList>
    </citation>
    <scope>NUCLEOTIDE SEQUENCE [LARGE SCALE GENOMIC DNA]</scope>
    <source>
        <strain evidence="11 12">IT104</strain>
    </source>
</reference>
<dbReference type="InterPro" id="IPR036636">
    <property type="entry name" value="COX7C/Cox8_sf"/>
</dbReference>
<evidence type="ECO:0000256" key="9">
    <source>
        <dbReference type="ARBA" id="ARBA00023136"/>
    </source>
</evidence>
<comment type="pathway">
    <text evidence="2 10">Energy metabolism; oxidative phosphorylation.</text>
</comment>
<evidence type="ECO:0000256" key="4">
    <source>
        <dbReference type="ARBA" id="ARBA00022692"/>
    </source>
</evidence>
<feature type="transmembrane region" description="Helical" evidence="10">
    <location>
        <begin position="52"/>
        <end position="71"/>
    </location>
</feature>
<dbReference type="SUPFAM" id="SSF81427">
    <property type="entry name" value="Mitochondrial cytochrome c oxidase subunit VIIc (aka VIIIa)"/>
    <property type="match status" value="1"/>
</dbReference>
<dbReference type="OrthoDB" id="9974841at2759"/>
<evidence type="ECO:0000256" key="3">
    <source>
        <dbReference type="ARBA" id="ARBA00010514"/>
    </source>
</evidence>
<dbReference type="PANTHER" id="PTHR13313">
    <property type="entry name" value="CYTOCHROME C OXIDASE SUBUNIT VIIC"/>
    <property type="match status" value="1"/>
</dbReference>
<keyword evidence="5 10" id="KW-0999">Mitochondrion inner membrane</keyword>
<keyword evidence="6 10" id="KW-0809">Transit peptide</keyword>
<keyword evidence="9 10" id="KW-0472">Membrane</keyword>
<dbReference type="PANTHER" id="PTHR13313:SF0">
    <property type="entry name" value="CYTOCHROME C OXIDASE SUBUNIT 7C, MITOCHONDRIAL"/>
    <property type="match status" value="1"/>
</dbReference>
<evidence type="ECO:0000313" key="11">
    <source>
        <dbReference type="EMBL" id="RHZ59515.1"/>
    </source>
</evidence>
<gene>
    <name evidence="11" type="ORF">Glove_363g6</name>
</gene>
<dbReference type="Gene3D" id="4.10.49.10">
    <property type="entry name" value="Cytochrome c oxidase subunit VIIc"/>
    <property type="match status" value="1"/>
</dbReference>
<evidence type="ECO:0000256" key="6">
    <source>
        <dbReference type="ARBA" id="ARBA00022946"/>
    </source>
</evidence>
<name>A0A397H8T9_9GLOM</name>
<accession>A0A397H8T9</accession>
<proteinExistence type="inferred from homology"/>
<dbReference type="UniPathway" id="UPA00705"/>
<dbReference type="InterPro" id="IPR004202">
    <property type="entry name" value="COX7C/Cox8"/>
</dbReference>
<keyword evidence="7 10" id="KW-1133">Transmembrane helix</keyword>
<dbReference type="GO" id="GO:0005743">
    <property type="term" value="C:mitochondrial inner membrane"/>
    <property type="evidence" value="ECO:0007669"/>
    <property type="project" value="UniProtKB-SubCell"/>
</dbReference>
<comment type="caution">
    <text evidence="11">The sequence shown here is derived from an EMBL/GenBank/DDBJ whole genome shotgun (WGS) entry which is preliminary data.</text>
</comment>
<comment type="subcellular location">
    <subcellularLocation>
        <location evidence="1 10">Mitochondrion inner membrane</location>
        <topology evidence="1 10">Single-pass membrane protein</topology>
    </subcellularLocation>
</comment>
<protein>
    <recommendedName>
        <fullName evidence="10">Cytochrome c oxidase subunit 8, mitochondrial</fullName>
    </recommendedName>
    <alternativeName>
        <fullName evidence="10">Cytochrome c oxidase polypeptide VIII</fullName>
    </alternativeName>
</protein>
<dbReference type="Proteomes" id="UP000266861">
    <property type="component" value="Unassembled WGS sequence"/>
</dbReference>
<evidence type="ECO:0000256" key="1">
    <source>
        <dbReference type="ARBA" id="ARBA00004434"/>
    </source>
</evidence>
<dbReference type="GO" id="GO:0006123">
    <property type="term" value="P:mitochondrial electron transport, cytochrome c to oxygen"/>
    <property type="evidence" value="ECO:0007669"/>
    <property type="project" value="UniProtKB-UniRule"/>
</dbReference>
<dbReference type="Pfam" id="PF02935">
    <property type="entry name" value="COX7C"/>
    <property type="match status" value="1"/>
</dbReference>
<evidence type="ECO:0000256" key="8">
    <source>
        <dbReference type="ARBA" id="ARBA00023128"/>
    </source>
</evidence>
<dbReference type="AlphaFoldDB" id="A0A397H8T9"/>
<dbReference type="GO" id="GO:0045277">
    <property type="term" value="C:respiratory chain complex IV"/>
    <property type="evidence" value="ECO:0007669"/>
    <property type="project" value="UniProtKB-UniRule"/>
</dbReference>
<keyword evidence="4 10" id="KW-0812">Transmembrane</keyword>
<organism evidence="11 12">
    <name type="scientific">Diversispora epigaea</name>
    <dbReference type="NCBI Taxonomy" id="1348612"/>
    <lineage>
        <taxon>Eukaryota</taxon>
        <taxon>Fungi</taxon>
        <taxon>Fungi incertae sedis</taxon>
        <taxon>Mucoromycota</taxon>
        <taxon>Glomeromycotina</taxon>
        <taxon>Glomeromycetes</taxon>
        <taxon>Diversisporales</taxon>
        <taxon>Diversisporaceae</taxon>
        <taxon>Diversispora</taxon>
    </lineage>
</organism>
<evidence type="ECO:0000256" key="5">
    <source>
        <dbReference type="ARBA" id="ARBA00022792"/>
    </source>
</evidence>